<dbReference type="AlphaFoldDB" id="A0AA36J920"/>
<keyword evidence="7" id="KW-1185">Reference proteome</keyword>
<keyword evidence="3" id="KW-0539">Nucleus</keyword>
<dbReference type="PANTHER" id="PTHR18937">
    <property type="entry name" value="STRUCTURAL MAINTENANCE OF CHROMOSOMES SMC FAMILY MEMBER"/>
    <property type="match status" value="1"/>
</dbReference>
<evidence type="ECO:0000313" key="6">
    <source>
        <dbReference type="EMBL" id="CAJ1400749.1"/>
    </source>
</evidence>
<dbReference type="GO" id="GO:0008278">
    <property type="term" value="C:cohesin complex"/>
    <property type="evidence" value="ECO:0007669"/>
    <property type="project" value="TreeGrafter"/>
</dbReference>
<keyword evidence="5" id="KW-0175">Coiled coil</keyword>
<organism evidence="6 7">
    <name type="scientific">Effrenium voratum</name>
    <dbReference type="NCBI Taxonomy" id="2562239"/>
    <lineage>
        <taxon>Eukaryota</taxon>
        <taxon>Sar</taxon>
        <taxon>Alveolata</taxon>
        <taxon>Dinophyceae</taxon>
        <taxon>Suessiales</taxon>
        <taxon>Symbiodiniaceae</taxon>
        <taxon>Effrenium</taxon>
    </lineage>
</organism>
<gene>
    <name evidence="6" type="ORF">EVOR1521_LOCUS24042</name>
</gene>
<evidence type="ECO:0000256" key="3">
    <source>
        <dbReference type="ARBA" id="ARBA00023242"/>
    </source>
</evidence>
<reference evidence="6" key="1">
    <citation type="submission" date="2023-08" db="EMBL/GenBank/DDBJ databases">
        <authorList>
            <person name="Chen Y."/>
            <person name="Shah S."/>
            <person name="Dougan E. K."/>
            <person name="Thang M."/>
            <person name="Chan C."/>
        </authorList>
    </citation>
    <scope>NUCLEOTIDE SEQUENCE</scope>
</reference>
<dbReference type="GO" id="GO:0003677">
    <property type="term" value="F:DNA binding"/>
    <property type="evidence" value="ECO:0007669"/>
    <property type="project" value="TreeGrafter"/>
</dbReference>
<evidence type="ECO:0000256" key="1">
    <source>
        <dbReference type="ARBA" id="ARBA00022618"/>
    </source>
</evidence>
<dbReference type="InterPro" id="IPR027417">
    <property type="entry name" value="P-loop_NTPase"/>
</dbReference>
<proteinExistence type="predicted"/>
<evidence type="ECO:0000256" key="4">
    <source>
        <dbReference type="ARBA" id="ARBA00023306"/>
    </source>
</evidence>
<keyword evidence="1" id="KW-0132">Cell division</keyword>
<dbReference type="Gene3D" id="3.40.50.300">
    <property type="entry name" value="P-loop containing nucleotide triphosphate hydrolases"/>
    <property type="match status" value="1"/>
</dbReference>
<accession>A0AA36J920</accession>
<dbReference type="GO" id="GO:0005634">
    <property type="term" value="C:nucleus"/>
    <property type="evidence" value="ECO:0007669"/>
    <property type="project" value="TreeGrafter"/>
</dbReference>
<keyword evidence="2" id="KW-0498">Mitosis</keyword>
<evidence type="ECO:0000313" key="7">
    <source>
        <dbReference type="Proteomes" id="UP001178507"/>
    </source>
</evidence>
<keyword evidence="4" id="KW-0131">Cell cycle</keyword>
<evidence type="ECO:0000256" key="5">
    <source>
        <dbReference type="SAM" id="Coils"/>
    </source>
</evidence>
<dbReference type="EMBL" id="CAUJNA010003383">
    <property type="protein sequence ID" value="CAJ1400749.1"/>
    <property type="molecule type" value="Genomic_DNA"/>
</dbReference>
<dbReference type="GO" id="GO:0051301">
    <property type="term" value="P:cell division"/>
    <property type="evidence" value="ECO:0007669"/>
    <property type="project" value="UniProtKB-KW"/>
</dbReference>
<dbReference type="GO" id="GO:0007062">
    <property type="term" value="P:sister chromatid cohesion"/>
    <property type="evidence" value="ECO:0007669"/>
    <property type="project" value="TreeGrafter"/>
</dbReference>
<feature type="coiled-coil region" evidence="5">
    <location>
        <begin position="239"/>
        <end position="369"/>
    </location>
</feature>
<protein>
    <submittedName>
        <fullName evidence="6">Uncharacterized protein</fullName>
    </submittedName>
</protein>
<comment type="caution">
    <text evidence="6">The sequence shown here is derived from an EMBL/GenBank/DDBJ whole genome shotgun (WGS) entry which is preliminary data.</text>
</comment>
<dbReference type="PANTHER" id="PTHR18937:SF12">
    <property type="entry name" value="STRUCTURAL MAINTENANCE OF CHROMOSOMES PROTEIN"/>
    <property type="match status" value="1"/>
</dbReference>
<name>A0AA36J920_9DINO</name>
<feature type="coiled-coil region" evidence="5">
    <location>
        <begin position="144"/>
        <end position="202"/>
    </location>
</feature>
<dbReference type="Proteomes" id="UP001178507">
    <property type="component" value="Unassembled WGS sequence"/>
</dbReference>
<evidence type="ECO:0000256" key="2">
    <source>
        <dbReference type="ARBA" id="ARBA00022776"/>
    </source>
</evidence>
<sequence>MSSSLLVHLLSWQAVEDVQDAISFCLGIKTKVLRGERLKDLIYRREEETVESNTRSAEVILAFRSTHGMLHFGRLIRRGEAFYRYGTSTEKMVNLGYEEYIQLLAKENIFVRARSFLVFQGDVMQLARRQGLELTASLETISGSEQLKEKYLQLSKELELSQEKARLHFQHRREAETTLSLLEQQRAEVQRYQEIRAQREALIVEAALFRLFCADREAAANLEAADDLREEVVTTEAEFRKRRRLVEEVEAQKQQAETELREVQNEHFSLSSNLEQRKPEIANCRKQAAHWTIKEREAQAKIQQEQEKMKTLEADWHEASERRKKAEEELAEVKGRQVESAVKLTAAQRREYEQAVQKTEQLNTKARDKLREAIGPVFFCGSRLV</sequence>